<evidence type="ECO:0000259" key="13">
    <source>
        <dbReference type="Pfam" id="PF00912"/>
    </source>
</evidence>
<dbReference type="GO" id="GO:0009274">
    <property type="term" value="C:peptidoglycan-based cell wall"/>
    <property type="evidence" value="ECO:0007669"/>
    <property type="project" value="InterPro"/>
</dbReference>
<organism evidence="14 15">
    <name type="scientific">Plasticicumulans lactativorans</name>
    <dbReference type="NCBI Taxonomy" id="1133106"/>
    <lineage>
        <taxon>Bacteria</taxon>
        <taxon>Pseudomonadati</taxon>
        <taxon>Pseudomonadota</taxon>
        <taxon>Gammaproteobacteria</taxon>
        <taxon>Candidatus Competibacteraceae</taxon>
        <taxon>Plasticicumulans</taxon>
    </lineage>
</organism>
<comment type="pathway">
    <text evidence="11">Cell wall biogenesis; peptidoglycan biosynthesis.</text>
</comment>
<dbReference type="OrthoDB" id="9766909at2"/>
<evidence type="ECO:0000256" key="9">
    <source>
        <dbReference type="ARBA" id="ARBA00023136"/>
    </source>
</evidence>
<evidence type="ECO:0000256" key="4">
    <source>
        <dbReference type="ARBA" id="ARBA00022679"/>
    </source>
</evidence>
<dbReference type="PANTHER" id="PTHR30400">
    <property type="entry name" value="MONOFUNCTIONAL BIOSYNTHETIC PEPTIDOGLYCAN TRANSGLYCOSYLASE"/>
    <property type="match status" value="1"/>
</dbReference>
<feature type="transmembrane region" description="Helical" evidence="11">
    <location>
        <begin position="34"/>
        <end position="58"/>
    </location>
</feature>
<keyword evidence="10 11" id="KW-0961">Cell wall biogenesis/degradation</keyword>
<evidence type="ECO:0000256" key="6">
    <source>
        <dbReference type="ARBA" id="ARBA00022960"/>
    </source>
</evidence>
<keyword evidence="6 11" id="KW-0133">Cell shape</keyword>
<dbReference type="UniPathway" id="UPA00219"/>
<gene>
    <name evidence="11" type="primary">mtgA</name>
    <name evidence="14" type="ORF">EV699_12620</name>
</gene>
<keyword evidence="1 11" id="KW-1003">Cell membrane</keyword>
<evidence type="ECO:0000256" key="5">
    <source>
        <dbReference type="ARBA" id="ARBA00022692"/>
    </source>
</evidence>
<feature type="domain" description="Glycosyl transferase family 51" evidence="13">
    <location>
        <begin position="74"/>
        <end position="239"/>
    </location>
</feature>
<sequence>MDPHGPHHPGIDPGAAGAAWPPARAGRGRRLLRWLARATLAFVLGSVLVVGLLRWLPLPTSAVMLGDWIEHGRPPEHTWVPLEAIAPALALAVLAAEDQRFPDHAGFDFVEIQRALDEAEDGGRLRGASTLTQQVAKNVFLWSGRSWLRKGLEAWFTVLQEALWGKRRILEVYLNVAQFGSGLYGAEAAARRYFDKPARALTRAEAARLAAVLPNPERYRVEAPSAYVRGRAQRILEQMDRLGGSAFLERLD</sequence>
<dbReference type="InterPro" id="IPR023346">
    <property type="entry name" value="Lysozyme-like_dom_sf"/>
</dbReference>
<keyword evidence="3 11" id="KW-0328">Glycosyltransferase</keyword>
<dbReference type="GO" id="GO:0008955">
    <property type="term" value="F:peptidoglycan glycosyltransferase activity"/>
    <property type="evidence" value="ECO:0007669"/>
    <property type="project" value="UniProtKB-UniRule"/>
</dbReference>
<comment type="similarity">
    <text evidence="11">Belongs to the glycosyltransferase 51 family.</text>
</comment>
<keyword evidence="15" id="KW-1185">Reference proteome</keyword>
<dbReference type="InterPro" id="IPR011812">
    <property type="entry name" value="Pep_trsgly"/>
</dbReference>
<dbReference type="Gene3D" id="1.10.3810.10">
    <property type="entry name" value="Biosynthetic peptidoglycan transglycosylase-like"/>
    <property type="match status" value="1"/>
</dbReference>
<dbReference type="NCBIfam" id="TIGR02070">
    <property type="entry name" value="mono_pep_trsgly"/>
    <property type="match status" value="1"/>
</dbReference>
<dbReference type="GO" id="GO:0016763">
    <property type="term" value="F:pentosyltransferase activity"/>
    <property type="evidence" value="ECO:0007669"/>
    <property type="project" value="InterPro"/>
</dbReference>
<dbReference type="GO" id="GO:0008360">
    <property type="term" value="P:regulation of cell shape"/>
    <property type="evidence" value="ECO:0007669"/>
    <property type="project" value="UniProtKB-KW"/>
</dbReference>
<evidence type="ECO:0000256" key="11">
    <source>
        <dbReference type="HAMAP-Rule" id="MF_00766"/>
    </source>
</evidence>
<keyword evidence="2 11" id="KW-0997">Cell inner membrane</keyword>
<comment type="function">
    <text evidence="11">Peptidoglycan polymerase that catalyzes glycan chain elongation from lipid-linked precursors.</text>
</comment>
<dbReference type="AlphaFoldDB" id="A0A4R2KTZ7"/>
<dbReference type="EC" id="2.4.99.28" evidence="11"/>
<reference evidence="14 15" key="1">
    <citation type="submission" date="2019-03" db="EMBL/GenBank/DDBJ databases">
        <title>Genomic Encyclopedia of Type Strains, Phase IV (KMG-IV): sequencing the most valuable type-strain genomes for metagenomic binning, comparative biology and taxonomic classification.</title>
        <authorList>
            <person name="Goeker M."/>
        </authorList>
    </citation>
    <scope>NUCLEOTIDE SEQUENCE [LARGE SCALE GENOMIC DNA]</scope>
    <source>
        <strain evidence="14 15">DSM 25287</strain>
    </source>
</reference>
<keyword evidence="7 11" id="KW-0573">Peptidoglycan synthesis</keyword>
<evidence type="ECO:0000256" key="12">
    <source>
        <dbReference type="SAM" id="MobiDB-lite"/>
    </source>
</evidence>
<dbReference type="GO" id="GO:0009252">
    <property type="term" value="P:peptidoglycan biosynthetic process"/>
    <property type="evidence" value="ECO:0007669"/>
    <property type="project" value="UniProtKB-UniRule"/>
</dbReference>
<dbReference type="Proteomes" id="UP000295765">
    <property type="component" value="Unassembled WGS sequence"/>
</dbReference>
<dbReference type="Pfam" id="PF00912">
    <property type="entry name" value="Transgly"/>
    <property type="match status" value="1"/>
</dbReference>
<comment type="subcellular location">
    <subcellularLocation>
        <location evidence="11">Cell inner membrane</location>
        <topology evidence="11">Single-pass membrane protein</topology>
    </subcellularLocation>
</comment>
<dbReference type="RefSeq" id="WP_132545426.1">
    <property type="nucleotide sequence ID" value="NZ_SLWY01000026.1"/>
</dbReference>
<keyword evidence="5 11" id="KW-0812">Transmembrane</keyword>
<keyword evidence="4 11" id="KW-0808">Transferase</keyword>
<evidence type="ECO:0000313" key="14">
    <source>
        <dbReference type="EMBL" id="TCO77334.1"/>
    </source>
</evidence>
<dbReference type="GO" id="GO:0005886">
    <property type="term" value="C:plasma membrane"/>
    <property type="evidence" value="ECO:0007669"/>
    <property type="project" value="UniProtKB-SubCell"/>
</dbReference>
<comment type="caution">
    <text evidence="14">The sequence shown here is derived from an EMBL/GenBank/DDBJ whole genome shotgun (WGS) entry which is preliminary data.</text>
</comment>
<evidence type="ECO:0000256" key="7">
    <source>
        <dbReference type="ARBA" id="ARBA00022984"/>
    </source>
</evidence>
<evidence type="ECO:0000256" key="3">
    <source>
        <dbReference type="ARBA" id="ARBA00022676"/>
    </source>
</evidence>
<dbReference type="SUPFAM" id="SSF53955">
    <property type="entry name" value="Lysozyme-like"/>
    <property type="match status" value="1"/>
</dbReference>
<evidence type="ECO:0000256" key="8">
    <source>
        <dbReference type="ARBA" id="ARBA00022989"/>
    </source>
</evidence>
<keyword evidence="8 11" id="KW-1133">Transmembrane helix</keyword>
<dbReference type="HAMAP" id="MF_00766">
    <property type="entry name" value="PGT_MtgA"/>
    <property type="match status" value="1"/>
</dbReference>
<feature type="region of interest" description="Disordered" evidence="12">
    <location>
        <begin position="1"/>
        <end position="21"/>
    </location>
</feature>
<feature type="compositionally biased region" description="Low complexity" evidence="12">
    <location>
        <begin position="11"/>
        <end position="21"/>
    </location>
</feature>
<accession>A0A4R2KTZ7</accession>
<evidence type="ECO:0000256" key="10">
    <source>
        <dbReference type="ARBA" id="ARBA00023316"/>
    </source>
</evidence>
<dbReference type="InterPro" id="IPR001264">
    <property type="entry name" value="Glyco_trans_51"/>
</dbReference>
<comment type="catalytic activity">
    <reaction evidence="11">
        <text>[GlcNAc-(1-&gt;4)-Mur2Ac(oyl-L-Ala-gamma-D-Glu-L-Lys-D-Ala-D-Ala)](n)-di-trans,octa-cis-undecaprenyl diphosphate + beta-D-GlcNAc-(1-&gt;4)-Mur2Ac(oyl-L-Ala-gamma-D-Glu-L-Lys-D-Ala-D-Ala)-di-trans,octa-cis-undecaprenyl diphosphate = [GlcNAc-(1-&gt;4)-Mur2Ac(oyl-L-Ala-gamma-D-Glu-L-Lys-D-Ala-D-Ala)](n+1)-di-trans,octa-cis-undecaprenyl diphosphate + di-trans,octa-cis-undecaprenyl diphosphate + H(+)</text>
        <dbReference type="Rhea" id="RHEA:23708"/>
        <dbReference type="Rhea" id="RHEA-COMP:9602"/>
        <dbReference type="Rhea" id="RHEA-COMP:9603"/>
        <dbReference type="ChEBI" id="CHEBI:15378"/>
        <dbReference type="ChEBI" id="CHEBI:58405"/>
        <dbReference type="ChEBI" id="CHEBI:60033"/>
        <dbReference type="ChEBI" id="CHEBI:78435"/>
        <dbReference type="EC" id="2.4.99.28"/>
    </reaction>
</comment>
<evidence type="ECO:0000313" key="15">
    <source>
        <dbReference type="Proteomes" id="UP000295765"/>
    </source>
</evidence>
<dbReference type="EMBL" id="SLWY01000026">
    <property type="protein sequence ID" value="TCO77334.1"/>
    <property type="molecule type" value="Genomic_DNA"/>
</dbReference>
<dbReference type="InterPro" id="IPR036950">
    <property type="entry name" value="PBP_transglycosylase"/>
</dbReference>
<proteinExistence type="inferred from homology"/>
<protein>
    <recommendedName>
        <fullName evidence="11">Biosynthetic peptidoglycan transglycosylase</fullName>
        <ecNumber evidence="11">2.4.99.28</ecNumber>
    </recommendedName>
    <alternativeName>
        <fullName evidence="11">Glycan polymerase</fullName>
    </alternativeName>
    <alternativeName>
        <fullName evidence="11">Peptidoglycan glycosyltransferase MtgA</fullName>
        <shortName evidence="11">PGT</shortName>
    </alternativeName>
</protein>
<dbReference type="PANTHER" id="PTHR30400:SF0">
    <property type="entry name" value="BIOSYNTHETIC PEPTIDOGLYCAN TRANSGLYCOSYLASE"/>
    <property type="match status" value="1"/>
</dbReference>
<evidence type="ECO:0000256" key="1">
    <source>
        <dbReference type="ARBA" id="ARBA00022475"/>
    </source>
</evidence>
<keyword evidence="9 11" id="KW-0472">Membrane</keyword>
<name>A0A4R2KTZ7_9GAMM</name>
<evidence type="ECO:0000256" key="2">
    <source>
        <dbReference type="ARBA" id="ARBA00022519"/>
    </source>
</evidence>
<dbReference type="GO" id="GO:0071555">
    <property type="term" value="P:cell wall organization"/>
    <property type="evidence" value="ECO:0007669"/>
    <property type="project" value="UniProtKB-KW"/>
</dbReference>